<proteinExistence type="predicted"/>
<accession>A0ABS2D5Y9</accession>
<protein>
    <recommendedName>
        <fullName evidence="3">Phage gp6-like head-tail connector protein</fullName>
    </recommendedName>
</protein>
<keyword evidence="2" id="KW-1185">Reference proteome</keyword>
<dbReference type="Proteomes" id="UP000763641">
    <property type="component" value="Unassembled WGS sequence"/>
</dbReference>
<comment type="caution">
    <text evidence="1">The sequence shown here is derived from an EMBL/GenBank/DDBJ whole genome shotgun (WGS) entry which is preliminary data.</text>
</comment>
<reference evidence="1 2" key="1">
    <citation type="submission" date="2020-12" db="EMBL/GenBank/DDBJ databases">
        <title>Sphingomonas sp.</title>
        <authorList>
            <person name="Kim M.K."/>
        </authorList>
    </citation>
    <scope>NUCLEOTIDE SEQUENCE [LARGE SCALE GENOMIC DNA]</scope>
    <source>
        <strain evidence="1 2">BT552</strain>
    </source>
</reference>
<evidence type="ECO:0000313" key="1">
    <source>
        <dbReference type="EMBL" id="MBM6576349.1"/>
    </source>
</evidence>
<evidence type="ECO:0000313" key="2">
    <source>
        <dbReference type="Proteomes" id="UP000763641"/>
    </source>
</evidence>
<gene>
    <name evidence="1" type="ORF">ILT43_08185</name>
</gene>
<dbReference type="RefSeq" id="WP_204198149.1">
    <property type="nucleotide sequence ID" value="NZ_JAFEMC010000002.1"/>
</dbReference>
<evidence type="ECO:0008006" key="3">
    <source>
        <dbReference type="Google" id="ProtNLM"/>
    </source>
</evidence>
<name>A0ABS2D5Y9_9SPHN</name>
<sequence>MAAAPLTPESVLPAALIDQYVKPSEAQAALVGALRLSAISWVEGHTRHSLARRLWTATFDSLSDAIALPREPVRSVSLLVYRNALGETVEGAGLWRLDGNRLLPISGARWAADVIGATAVTVTFDAGYDDVSVEAPGLQIAALMMMKHLLDGGSVDDVPNTVRLLLDEQYRTPVIA</sequence>
<organism evidence="1 2">
    <name type="scientific">Sphingomonas longa</name>
    <dbReference type="NCBI Taxonomy" id="2778730"/>
    <lineage>
        <taxon>Bacteria</taxon>
        <taxon>Pseudomonadati</taxon>
        <taxon>Pseudomonadota</taxon>
        <taxon>Alphaproteobacteria</taxon>
        <taxon>Sphingomonadales</taxon>
        <taxon>Sphingomonadaceae</taxon>
        <taxon>Sphingomonas</taxon>
    </lineage>
</organism>
<dbReference type="EMBL" id="JAFEMC010000002">
    <property type="protein sequence ID" value="MBM6576349.1"/>
    <property type="molecule type" value="Genomic_DNA"/>
</dbReference>